<dbReference type="AlphaFoldDB" id="A0AAJ8KHK5"/>
<reference evidence="6" key="2">
    <citation type="submission" date="2024-02" db="EMBL/GenBank/DDBJ databases">
        <title>Comparative genomics of Cryptococcus and Kwoniella reveals pathogenesis evolution and contrasting modes of karyotype evolution via chromosome fusion or intercentromeric recombination.</title>
        <authorList>
            <person name="Coelho M.A."/>
            <person name="David-Palma M."/>
            <person name="Shea T."/>
            <person name="Bowers K."/>
            <person name="McGinley-Smith S."/>
            <person name="Mohammad A.W."/>
            <person name="Gnirke A."/>
            <person name="Yurkov A.M."/>
            <person name="Nowrousian M."/>
            <person name="Sun S."/>
            <person name="Cuomo C.A."/>
            <person name="Heitman J."/>
        </authorList>
    </citation>
    <scope>NUCLEOTIDE SEQUENCE</scope>
    <source>
        <strain evidence="6">CBS 10117</strain>
    </source>
</reference>
<dbReference type="PANTHER" id="PTHR13256:SF16">
    <property type="entry name" value="ALPHA_BETA-TUBULIN-N-ACETYLTRANSFERASE 9"/>
    <property type="match status" value="1"/>
</dbReference>
<dbReference type="InterPro" id="IPR016181">
    <property type="entry name" value="Acyl_CoA_acyltransferase"/>
</dbReference>
<dbReference type="RefSeq" id="XP_018266356.2">
    <property type="nucleotide sequence ID" value="XM_018403702.2"/>
</dbReference>
<dbReference type="InterPro" id="IPR000182">
    <property type="entry name" value="GNAT_dom"/>
</dbReference>
<keyword evidence="2" id="KW-0808">Transferase</keyword>
<dbReference type="Gene3D" id="3.40.630.30">
    <property type="match status" value="1"/>
</dbReference>
<dbReference type="EMBL" id="CP144530">
    <property type="protein sequence ID" value="WWC57795.1"/>
    <property type="molecule type" value="Genomic_DNA"/>
</dbReference>
<evidence type="ECO:0000256" key="3">
    <source>
        <dbReference type="ARBA" id="ARBA00023315"/>
    </source>
</evidence>
<dbReference type="GO" id="GO:0008080">
    <property type="term" value="F:N-acetyltransferase activity"/>
    <property type="evidence" value="ECO:0007669"/>
    <property type="project" value="InterPro"/>
</dbReference>
<evidence type="ECO:0000256" key="1">
    <source>
        <dbReference type="ARBA" id="ARBA00009342"/>
    </source>
</evidence>
<evidence type="ECO:0000259" key="5">
    <source>
        <dbReference type="Pfam" id="PF13302"/>
    </source>
</evidence>
<dbReference type="KEGG" id="kdj:28964030"/>
<evidence type="ECO:0000256" key="2">
    <source>
        <dbReference type="ARBA" id="ARBA00022679"/>
    </source>
</evidence>
<feature type="domain" description="N-acetyltransferase" evidence="5">
    <location>
        <begin position="13"/>
        <end position="167"/>
    </location>
</feature>
<keyword evidence="3" id="KW-0012">Acyltransferase</keyword>
<dbReference type="InterPro" id="IPR039135">
    <property type="entry name" value="NAT9-like"/>
</dbReference>
<reference evidence="6" key="1">
    <citation type="submission" date="2013-07" db="EMBL/GenBank/DDBJ databases">
        <authorList>
            <consortium name="The Broad Institute Genome Sequencing Platform"/>
            <person name="Cuomo C."/>
            <person name="Litvintseva A."/>
            <person name="Chen Y."/>
            <person name="Heitman J."/>
            <person name="Sun S."/>
            <person name="Springer D."/>
            <person name="Dromer F."/>
            <person name="Young S.K."/>
            <person name="Zeng Q."/>
            <person name="Gargeya S."/>
            <person name="Fitzgerald M."/>
            <person name="Abouelleil A."/>
            <person name="Alvarado L."/>
            <person name="Berlin A.M."/>
            <person name="Chapman S.B."/>
            <person name="Dewar J."/>
            <person name="Goldberg J."/>
            <person name="Griggs A."/>
            <person name="Gujja S."/>
            <person name="Hansen M."/>
            <person name="Howarth C."/>
            <person name="Imamovic A."/>
            <person name="Larimer J."/>
            <person name="McCowan C."/>
            <person name="Murphy C."/>
            <person name="Pearson M."/>
            <person name="Priest M."/>
            <person name="Roberts A."/>
            <person name="Saif S."/>
            <person name="Shea T."/>
            <person name="Sykes S."/>
            <person name="Wortman J."/>
            <person name="Nusbaum C."/>
            <person name="Birren B."/>
        </authorList>
    </citation>
    <scope>NUCLEOTIDE SEQUENCE</scope>
    <source>
        <strain evidence="6">CBS 10117</strain>
    </source>
</reference>
<name>A0AAJ8KHK5_9TREE</name>
<sequence>MRLNENTVIFGDRVLLVPYRAEHVPTYHEWMKSPELLELTASEPLSFEEELEMQRKWHLDEDKLTFILLARPEICSSPNKSMTPEEIRRCKMIGDVNLFLPDGLAGQGECEIMIASKDDRRKGYAVEALQLFLRHLAQHLPLDPLQLIVKIASANIPSIKLFQTLGFGIVKHVKVFDEVEMHYAKPDDADILADLNLDSKRPARDGPKAIWEEIDLQGRIGMYYP</sequence>
<keyword evidence="7" id="KW-1185">Reference proteome</keyword>
<organism evidence="6 7">
    <name type="scientific">Kwoniella dejecticola CBS 10117</name>
    <dbReference type="NCBI Taxonomy" id="1296121"/>
    <lineage>
        <taxon>Eukaryota</taxon>
        <taxon>Fungi</taxon>
        <taxon>Dikarya</taxon>
        <taxon>Basidiomycota</taxon>
        <taxon>Agaricomycotina</taxon>
        <taxon>Tremellomycetes</taxon>
        <taxon>Tremellales</taxon>
        <taxon>Cryptococcaceae</taxon>
        <taxon>Kwoniella</taxon>
    </lineage>
</organism>
<comment type="similarity">
    <text evidence="1">Belongs to the acetyltransferase family. GNAT subfamily.</text>
</comment>
<dbReference type="PANTHER" id="PTHR13256">
    <property type="entry name" value="N-ACETYLTRANSFERASE 9"/>
    <property type="match status" value="1"/>
</dbReference>
<dbReference type="SUPFAM" id="SSF55729">
    <property type="entry name" value="Acyl-CoA N-acyltransferases (Nat)"/>
    <property type="match status" value="1"/>
</dbReference>
<dbReference type="Pfam" id="PF13302">
    <property type="entry name" value="Acetyltransf_3"/>
    <property type="match status" value="1"/>
</dbReference>
<protein>
    <recommendedName>
        <fullName evidence="4">N-acetyltransferase 9-like protein</fullName>
    </recommendedName>
</protein>
<gene>
    <name evidence="6" type="ORF">I303_100330</name>
</gene>
<evidence type="ECO:0000256" key="4">
    <source>
        <dbReference type="ARBA" id="ARBA00069551"/>
    </source>
</evidence>
<evidence type="ECO:0000313" key="6">
    <source>
        <dbReference type="EMBL" id="WWC57795.1"/>
    </source>
</evidence>
<dbReference type="GeneID" id="28964030"/>
<dbReference type="Proteomes" id="UP000078595">
    <property type="component" value="Chromosome 1"/>
</dbReference>
<evidence type="ECO:0000313" key="7">
    <source>
        <dbReference type="Proteomes" id="UP000078595"/>
    </source>
</evidence>
<proteinExistence type="inferred from homology"/>
<accession>A0AAJ8KHK5</accession>
<dbReference type="FunFam" id="3.40.630.30:FF:000248">
    <property type="entry name" value="N-acetyltransferase 9-like protein"/>
    <property type="match status" value="1"/>
</dbReference>